<sequence length="50" mass="5533">YLHFSIHFLDSSLLRQAILISQFHLQIASPPLLSPGISLISAQNLLNAYA</sequence>
<organism evidence="1 2">
    <name type="scientific">Glycine soja</name>
    <name type="common">Wild soybean</name>
    <dbReference type="NCBI Taxonomy" id="3848"/>
    <lineage>
        <taxon>Eukaryota</taxon>
        <taxon>Viridiplantae</taxon>
        <taxon>Streptophyta</taxon>
        <taxon>Embryophyta</taxon>
        <taxon>Tracheophyta</taxon>
        <taxon>Spermatophyta</taxon>
        <taxon>Magnoliopsida</taxon>
        <taxon>eudicotyledons</taxon>
        <taxon>Gunneridae</taxon>
        <taxon>Pentapetalae</taxon>
        <taxon>rosids</taxon>
        <taxon>fabids</taxon>
        <taxon>Fabales</taxon>
        <taxon>Fabaceae</taxon>
        <taxon>Papilionoideae</taxon>
        <taxon>50 kb inversion clade</taxon>
        <taxon>NPAAA clade</taxon>
        <taxon>indigoferoid/millettioid clade</taxon>
        <taxon>Phaseoleae</taxon>
        <taxon>Glycine</taxon>
        <taxon>Glycine subgen. Soja</taxon>
    </lineage>
</organism>
<gene>
    <name evidence="1" type="ORF">D0Y65_013139</name>
</gene>
<dbReference type="EMBL" id="QZWG01000005">
    <property type="protein sequence ID" value="RZC13924.1"/>
    <property type="molecule type" value="Genomic_DNA"/>
</dbReference>
<reference evidence="1 2" key="1">
    <citation type="submission" date="2018-09" db="EMBL/GenBank/DDBJ databases">
        <title>A high-quality reference genome of wild soybean provides a powerful tool to mine soybean genomes.</title>
        <authorList>
            <person name="Xie M."/>
            <person name="Chung C.Y.L."/>
            <person name="Li M.-W."/>
            <person name="Wong F.-L."/>
            <person name="Chan T.-F."/>
            <person name="Lam H.-M."/>
        </authorList>
    </citation>
    <scope>NUCLEOTIDE SEQUENCE [LARGE SCALE GENOMIC DNA]</scope>
    <source>
        <strain evidence="2">cv. W05</strain>
        <tissue evidence="1">Hypocotyl of etiolated seedlings</tissue>
    </source>
</reference>
<evidence type="ECO:0000313" key="1">
    <source>
        <dbReference type="EMBL" id="RZC13924.1"/>
    </source>
</evidence>
<comment type="caution">
    <text evidence="1">The sequence shown here is derived from an EMBL/GenBank/DDBJ whole genome shotgun (WGS) entry which is preliminary data.</text>
</comment>
<name>A0A445KSY6_GLYSO</name>
<protein>
    <submittedName>
        <fullName evidence="1">Serine incorporator 3 isoform D</fullName>
    </submittedName>
</protein>
<proteinExistence type="predicted"/>
<dbReference type="AlphaFoldDB" id="A0A445KSY6"/>
<dbReference type="Proteomes" id="UP000289340">
    <property type="component" value="Chromosome 5"/>
</dbReference>
<keyword evidence="2" id="KW-1185">Reference proteome</keyword>
<evidence type="ECO:0000313" key="2">
    <source>
        <dbReference type="Proteomes" id="UP000289340"/>
    </source>
</evidence>
<accession>A0A445KSY6</accession>
<feature type="non-terminal residue" evidence="1">
    <location>
        <position position="1"/>
    </location>
</feature>